<evidence type="ECO:0000259" key="3">
    <source>
        <dbReference type="Pfam" id="PF05368"/>
    </source>
</evidence>
<dbReference type="EMBL" id="CM032186">
    <property type="protein sequence ID" value="KAG7090536.1"/>
    <property type="molecule type" value="Genomic_DNA"/>
</dbReference>
<sequence>MASPEPKQVVFLVGATGNTGSSIAKALAQRPEKFDVKALVRPSSAHKNIVQELKSLPNIEVILGDIVEDDQKTLEVLLKVHNVDTVIVTTIPFQEDQQHNLFRAAKNAGVKRVVPSDFGPSAPAGVMKYHDTKLQTRSFLIDNSIPHTFIQVGWWADAMFPYPHSIDLGHFGVLGGKQFYGPGDVKTAHTAKERIGDFVARIISDPRTLNETVQTWDGEATLGESWALASKITGEDFDDYTRLSAEEIEARIATSEGFDTVVYEYFRSMYIRGDNTVEKAVALGALDARALYPDYVALSLTEVAEELYSDYSKIGYRRLD</sequence>
<evidence type="ECO:0000256" key="1">
    <source>
        <dbReference type="ARBA" id="ARBA00022857"/>
    </source>
</evidence>
<keyword evidence="1" id="KW-0521">NADP</keyword>
<keyword evidence="5" id="KW-1185">Reference proteome</keyword>
<name>A0A9P7RVH0_9AGAR</name>
<reference evidence="4" key="1">
    <citation type="journal article" date="2021" name="Genome Biol. Evol.">
        <title>The assembled and annotated genome of the fairy-ring fungus Marasmius oreades.</title>
        <authorList>
            <person name="Hiltunen M."/>
            <person name="Ament-Velasquez S.L."/>
            <person name="Johannesson H."/>
        </authorList>
    </citation>
    <scope>NUCLEOTIDE SEQUENCE</scope>
    <source>
        <strain evidence="4">03SP1</strain>
    </source>
</reference>
<protein>
    <recommendedName>
        <fullName evidence="3">NmrA-like domain-containing protein</fullName>
    </recommendedName>
</protein>
<dbReference type="SUPFAM" id="SSF51735">
    <property type="entry name" value="NAD(P)-binding Rossmann-fold domains"/>
    <property type="match status" value="1"/>
</dbReference>
<dbReference type="Gene3D" id="3.40.50.720">
    <property type="entry name" value="NAD(P)-binding Rossmann-like Domain"/>
    <property type="match status" value="1"/>
</dbReference>
<gene>
    <name evidence="4" type="ORF">E1B28_009645</name>
</gene>
<evidence type="ECO:0000313" key="4">
    <source>
        <dbReference type="EMBL" id="KAG7090536.1"/>
    </source>
</evidence>
<keyword evidence="2" id="KW-0560">Oxidoreductase</keyword>
<dbReference type="Gene3D" id="3.90.25.10">
    <property type="entry name" value="UDP-galactose 4-epimerase, domain 1"/>
    <property type="match status" value="1"/>
</dbReference>
<dbReference type="PANTHER" id="PTHR47706">
    <property type="entry name" value="NMRA-LIKE FAMILY PROTEIN"/>
    <property type="match status" value="1"/>
</dbReference>
<dbReference type="GO" id="GO:0016491">
    <property type="term" value="F:oxidoreductase activity"/>
    <property type="evidence" value="ECO:0007669"/>
    <property type="project" value="UniProtKB-KW"/>
</dbReference>
<feature type="domain" description="NmrA-like" evidence="3">
    <location>
        <begin position="7"/>
        <end position="297"/>
    </location>
</feature>
<dbReference type="Pfam" id="PF05368">
    <property type="entry name" value="NmrA"/>
    <property type="match status" value="1"/>
</dbReference>
<dbReference type="Proteomes" id="UP001049176">
    <property type="component" value="Chromosome 6"/>
</dbReference>
<organism evidence="4 5">
    <name type="scientific">Marasmius oreades</name>
    <name type="common">fairy-ring Marasmius</name>
    <dbReference type="NCBI Taxonomy" id="181124"/>
    <lineage>
        <taxon>Eukaryota</taxon>
        <taxon>Fungi</taxon>
        <taxon>Dikarya</taxon>
        <taxon>Basidiomycota</taxon>
        <taxon>Agaricomycotina</taxon>
        <taxon>Agaricomycetes</taxon>
        <taxon>Agaricomycetidae</taxon>
        <taxon>Agaricales</taxon>
        <taxon>Marasmiineae</taxon>
        <taxon>Marasmiaceae</taxon>
        <taxon>Marasmius</taxon>
    </lineage>
</organism>
<dbReference type="InterPro" id="IPR051609">
    <property type="entry name" value="NmrA/Isoflavone_reductase-like"/>
</dbReference>
<dbReference type="InterPro" id="IPR036291">
    <property type="entry name" value="NAD(P)-bd_dom_sf"/>
</dbReference>
<dbReference type="OrthoDB" id="9974981at2759"/>
<dbReference type="GeneID" id="66078721"/>
<comment type="caution">
    <text evidence="4">The sequence shown here is derived from an EMBL/GenBank/DDBJ whole genome shotgun (WGS) entry which is preliminary data.</text>
</comment>
<dbReference type="PANTHER" id="PTHR47706:SF9">
    <property type="entry name" value="NMRA-LIKE DOMAIN-CONTAINING PROTEIN-RELATED"/>
    <property type="match status" value="1"/>
</dbReference>
<evidence type="ECO:0000313" key="5">
    <source>
        <dbReference type="Proteomes" id="UP001049176"/>
    </source>
</evidence>
<dbReference type="RefSeq" id="XP_043007006.1">
    <property type="nucleotide sequence ID" value="XM_043154551.1"/>
</dbReference>
<accession>A0A9P7RVH0</accession>
<proteinExistence type="predicted"/>
<evidence type="ECO:0000256" key="2">
    <source>
        <dbReference type="ARBA" id="ARBA00023002"/>
    </source>
</evidence>
<dbReference type="InterPro" id="IPR008030">
    <property type="entry name" value="NmrA-like"/>
</dbReference>
<dbReference type="AlphaFoldDB" id="A0A9P7RVH0"/>
<dbReference type="KEGG" id="more:E1B28_009645"/>